<sequence>MKSLLDVGAISVSKNQLDLSKFDFRYITNLNDSKGTPIYYVYDVGYQPLDEENYLLFQE</sequence>
<dbReference type="Proteomes" id="UP000184120">
    <property type="component" value="Unassembled WGS sequence"/>
</dbReference>
<reference evidence="2" key="1">
    <citation type="submission" date="2016-11" db="EMBL/GenBank/DDBJ databases">
        <authorList>
            <person name="Varghese N."/>
            <person name="Submissions S."/>
        </authorList>
    </citation>
    <scope>NUCLEOTIDE SEQUENCE [LARGE SCALE GENOMIC DNA]</scope>
    <source>
        <strain evidence="2">DSM 27989</strain>
    </source>
</reference>
<evidence type="ECO:0000313" key="2">
    <source>
        <dbReference type="Proteomes" id="UP000184120"/>
    </source>
</evidence>
<evidence type="ECO:0000313" key="1">
    <source>
        <dbReference type="EMBL" id="SHL45531.1"/>
    </source>
</evidence>
<proteinExistence type="predicted"/>
<name>A0A1M7AS70_9FLAO</name>
<organism evidence="1 2">
    <name type="scientific">Chishuiella changwenlii</name>
    <dbReference type="NCBI Taxonomy" id="1434701"/>
    <lineage>
        <taxon>Bacteria</taxon>
        <taxon>Pseudomonadati</taxon>
        <taxon>Bacteroidota</taxon>
        <taxon>Flavobacteriia</taxon>
        <taxon>Flavobacteriales</taxon>
        <taxon>Weeksellaceae</taxon>
        <taxon>Chishuiella</taxon>
    </lineage>
</organism>
<dbReference type="AlphaFoldDB" id="A0A1M7AS70"/>
<dbReference type="EMBL" id="FRBH01000009">
    <property type="protein sequence ID" value="SHL45531.1"/>
    <property type="molecule type" value="Genomic_DNA"/>
</dbReference>
<gene>
    <name evidence="1" type="ORF">SAMN05443634_109138</name>
</gene>
<protein>
    <submittedName>
        <fullName evidence="1">Uncharacterized protein</fullName>
    </submittedName>
</protein>
<accession>A0A1M7AS70</accession>
<dbReference type="RefSeq" id="WP_229731758.1">
    <property type="nucleotide sequence ID" value="NZ_BMFL01000003.1"/>
</dbReference>